<dbReference type="EMBL" id="SKBM01000011">
    <property type="protein sequence ID" value="TCZ61159.1"/>
    <property type="molecule type" value="Genomic_DNA"/>
</dbReference>
<dbReference type="AlphaFoldDB" id="A0A4R4DKK5"/>
<evidence type="ECO:0000313" key="2">
    <source>
        <dbReference type="Proteomes" id="UP000295023"/>
    </source>
</evidence>
<organism evidence="1 2">
    <name type="scientific">Roseicella aquatilis</name>
    <dbReference type="NCBI Taxonomy" id="2527868"/>
    <lineage>
        <taxon>Bacteria</taxon>
        <taxon>Pseudomonadati</taxon>
        <taxon>Pseudomonadota</taxon>
        <taxon>Alphaproteobacteria</taxon>
        <taxon>Acetobacterales</taxon>
        <taxon>Roseomonadaceae</taxon>
        <taxon>Roseicella</taxon>
    </lineage>
</organism>
<protein>
    <recommendedName>
        <fullName evidence="3">DUF4404 family protein</fullName>
    </recommendedName>
</protein>
<keyword evidence="2" id="KW-1185">Reference proteome</keyword>
<sequence length="64" mass="6668">MPEMDDAPSSGRDLLLELLLDRLDAIEGAATPAEQARLEAQLDTLEARIAAWPGDAPSGPPASA</sequence>
<accession>A0A4R4DKK5</accession>
<comment type="caution">
    <text evidence="1">The sequence shown here is derived from an EMBL/GenBank/DDBJ whole genome shotgun (WGS) entry which is preliminary data.</text>
</comment>
<name>A0A4R4DKK5_9PROT</name>
<proteinExistence type="predicted"/>
<dbReference type="Proteomes" id="UP000295023">
    <property type="component" value="Unassembled WGS sequence"/>
</dbReference>
<reference evidence="1 2" key="1">
    <citation type="submission" date="2019-03" db="EMBL/GenBank/DDBJ databases">
        <title>Paracraurococcus aquatilis NE82 genome sequence.</title>
        <authorList>
            <person name="Zhao Y."/>
            <person name="Du Z."/>
        </authorList>
    </citation>
    <scope>NUCLEOTIDE SEQUENCE [LARGE SCALE GENOMIC DNA]</scope>
    <source>
        <strain evidence="1 2">NE82</strain>
    </source>
</reference>
<evidence type="ECO:0008006" key="3">
    <source>
        <dbReference type="Google" id="ProtNLM"/>
    </source>
</evidence>
<dbReference type="RefSeq" id="WP_132289951.1">
    <property type="nucleotide sequence ID" value="NZ_SKBM01000011.1"/>
</dbReference>
<evidence type="ECO:0000313" key="1">
    <source>
        <dbReference type="EMBL" id="TCZ61159.1"/>
    </source>
</evidence>
<gene>
    <name evidence="1" type="ORF">EXY23_13610</name>
</gene>